<dbReference type="Proteomes" id="UP000242188">
    <property type="component" value="Unassembled WGS sequence"/>
</dbReference>
<protein>
    <recommendedName>
        <fullName evidence="1">Mutator-like transposase domain-containing protein</fullName>
    </recommendedName>
</protein>
<gene>
    <name evidence="2" type="ORF">KP79_PYT23802</name>
</gene>
<accession>A0A210PEU7</accession>
<dbReference type="Pfam" id="PF20700">
    <property type="entry name" value="Mutator"/>
    <property type="match status" value="1"/>
</dbReference>
<feature type="domain" description="Mutator-like transposase" evidence="1">
    <location>
        <begin position="1"/>
        <end position="102"/>
    </location>
</feature>
<dbReference type="InterPro" id="IPR049012">
    <property type="entry name" value="Mutator_transp_dom"/>
</dbReference>
<name>A0A210PEU7_MIZYE</name>
<evidence type="ECO:0000313" key="3">
    <source>
        <dbReference type="Proteomes" id="UP000242188"/>
    </source>
</evidence>
<dbReference type="EMBL" id="NEDP02076745">
    <property type="protein sequence ID" value="OWF34981.1"/>
    <property type="molecule type" value="Genomic_DNA"/>
</dbReference>
<evidence type="ECO:0000313" key="2">
    <source>
        <dbReference type="EMBL" id="OWF34981.1"/>
    </source>
</evidence>
<proteinExistence type="predicted"/>
<keyword evidence="3" id="KW-1185">Reference proteome</keyword>
<dbReference type="AlphaFoldDB" id="A0A210PEU7"/>
<evidence type="ECO:0000259" key="1">
    <source>
        <dbReference type="Pfam" id="PF20700"/>
    </source>
</evidence>
<comment type="caution">
    <text evidence="2">The sequence shown here is derived from an EMBL/GenBank/DDBJ whole genome shotgun (WGS) entry which is preliminary data.</text>
</comment>
<sequence>MWDVKSLADPAHLGQAQFRKCMRAHFSTDMFPGMKTREGKIGAQMVLSRDIKARCSLVCKELTKDCSGQTKTMREKLPLVLDATHRCYSGDFSRCKRYSFVCNGGTSSGTWWNRAILLSKYKLYSLNMNEKHKHLILEILKMKLTDEYVTAMSLGADNTTCGLEKQDLINAEMDGRYSEFSEERVFEKHIQSRNSEVYHMER</sequence>
<organism evidence="2 3">
    <name type="scientific">Mizuhopecten yessoensis</name>
    <name type="common">Japanese scallop</name>
    <name type="synonym">Patinopecten yessoensis</name>
    <dbReference type="NCBI Taxonomy" id="6573"/>
    <lineage>
        <taxon>Eukaryota</taxon>
        <taxon>Metazoa</taxon>
        <taxon>Spiralia</taxon>
        <taxon>Lophotrochozoa</taxon>
        <taxon>Mollusca</taxon>
        <taxon>Bivalvia</taxon>
        <taxon>Autobranchia</taxon>
        <taxon>Pteriomorphia</taxon>
        <taxon>Pectinida</taxon>
        <taxon>Pectinoidea</taxon>
        <taxon>Pectinidae</taxon>
        <taxon>Mizuhopecten</taxon>
    </lineage>
</organism>
<reference evidence="2 3" key="1">
    <citation type="journal article" date="2017" name="Nat. Ecol. Evol.">
        <title>Scallop genome provides insights into evolution of bilaterian karyotype and development.</title>
        <authorList>
            <person name="Wang S."/>
            <person name="Zhang J."/>
            <person name="Jiao W."/>
            <person name="Li J."/>
            <person name="Xun X."/>
            <person name="Sun Y."/>
            <person name="Guo X."/>
            <person name="Huan P."/>
            <person name="Dong B."/>
            <person name="Zhang L."/>
            <person name="Hu X."/>
            <person name="Sun X."/>
            <person name="Wang J."/>
            <person name="Zhao C."/>
            <person name="Wang Y."/>
            <person name="Wang D."/>
            <person name="Huang X."/>
            <person name="Wang R."/>
            <person name="Lv J."/>
            <person name="Li Y."/>
            <person name="Zhang Z."/>
            <person name="Liu B."/>
            <person name="Lu W."/>
            <person name="Hui Y."/>
            <person name="Liang J."/>
            <person name="Zhou Z."/>
            <person name="Hou R."/>
            <person name="Li X."/>
            <person name="Liu Y."/>
            <person name="Li H."/>
            <person name="Ning X."/>
            <person name="Lin Y."/>
            <person name="Zhao L."/>
            <person name="Xing Q."/>
            <person name="Dou J."/>
            <person name="Li Y."/>
            <person name="Mao J."/>
            <person name="Guo H."/>
            <person name="Dou H."/>
            <person name="Li T."/>
            <person name="Mu C."/>
            <person name="Jiang W."/>
            <person name="Fu Q."/>
            <person name="Fu X."/>
            <person name="Miao Y."/>
            <person name="Liu J."/>
            <person name="Yu Q."/>
            <person name="Li R."/>
            <person name="Liao H."/>
            <person name="Li X."/>
            <person name="Kong Y."/>
            <person name="Jiang Z."/>
            <person name="Chourrout D."/>
            <person name="Li R."/>
            <person name="Bao Z."/>
        </authorList>
    </citation>
    <scope>NUCLEOTIDE SEQUENCE [LARGE SCALE GENOMIC DNA]</scope>
    <source>
        <strain evidence="2 3">PY_sf001</strain>
    </source>
</reference>